<dbReference type="HAMAP" id="MF_00942">
    <property type="entry name" value="Nth"/>
    <property type="match status" value="1"/>
</dbReference>
<organism evidence="12 13">
    <name type="scientific">Robertmurraya mangrovi</name>
    <dbReference type="NCBI Taxonomy" id="3098077"/>
    <lineage>
        <taxon>Bacteria</taxon>
        <taxon>Bacillati</taxon>
        <taxon>Bacillota</taxon>
        <taxon>Bacilli</taxon>
        <taxon>Bacillales</taxon>
        <taxon>Bacillaceae</taxon>
        <taxon>Robertmurraya</taxon>
    </lineage>
</organism>
<feature type="domain" description="HhH-GPD" evidence="11">
    <location>
        <begin position="39"/>
        <end position="187"/>
    </location>
</feature>
<dbReference type="InterPro" id="IPR000445">
    <property type="entry name" value="HhH_motif"/>
</dbReference>
<dbReference type="InterPro" id="IPR011257">
    <property type="entry name" value="DNA_glycosylase"/>
</dbReference>
<dbReference type="CDD" id="cd00056">
    <property type="entry name" value="ENDO3c"/>
    <property type="match status" value="1"/>
</dbReference>
<comment type="similarity">
    <text evidence="1 10">Belongs to the Nth/MutY family.</text>
</comment>
<feature type="binding site" evidence="10">
    <location>
        <position position="205"/>
    </location>
    <ligand>
        <name>[4Fe-4S] cluster</name>
        <dbReference type="ChEBI" id="CHEBI:49883"/>
    </ligand>
</feature>
<dbReference type="PROSITE" id="PS01155">
    <property type="entry name" value="ENDONUCLEASE_III_2"/>
    <property type="match status" value="1"/>
</dbReference>
<gene>
    <name evidence="10 12" type="primary">nth</name>
    <name evidence="12" type="ORF">SM124_16010</name>
</gene>
<name>A0ABU5J1D0_9BACI</name>
<feature type="binding site" evidence="10">
    <location>
        <position position="199"/>
    </location>
    <ligand>
        <name>[4Fe-4S] cluster</name>
        <dbReference type="ChEBI" id="CHEBI:49883"/>
    </ligand>
</feature>
<evidence type="ECO:0000256" key="1">
    <source>
        <dbReference type="ARBA" id="ARBA00008343"/>
    </source>
</evidence>
<keyword evidence="9 10" id="KW-0326">Glycosidase</keyword>
<keyword evidence="5 10" id="KW-0378">Hydrolase</keyword>
<keyword evidence="3 10" id="KW-0479">Metal-binding</keyword>
<dbReference type="InterPro" id="IPR004036">
    <property type="entry name" value="Endonuclease-III-like_CS2"/>
</dbReference>
<feature type="binding site" evidence="10">
    <location>
        <position position="189"/>
    </location>
    <ligand>
        <name>[4Fe-4S] cluster</name>
        <dbReference type="ChEBI" id="CHEBI:49883"/>
    </ligand>
</feature>
<dbReference type="SMART" id="SM00525">
    <property type="entry name" value="FES"/>
    <property type="match status" value="1"/>
</dbReference>
<protein>
    <recommendedName>
        <fullName evidence="10">Endonuclease III</fullName>
        <ecNumber evidence="10">4.2.99.18</ecNumber>
    </recommendedName>
    <alternativeName>
        <fullName evidence="10">DNA-(apurinic or apyrimidinic site) lyase</fullName>
    </alternativeName>
</protein>
<dbReference type="InterPro" id="IPR003265">
    <property type="entry name" value="HhH-GPD_domain"/>
</dbReference>
<comment type="catalytic activity">
    <reaction evidence="10">
        <text>2'-deoxyribonucleotide-(2'-deoxyribose 5'-phosphate)-2'-deoxyribonucleotide-DNA = a 3'-end 2'-deoxyribonucleotide-(2,3-dehydro-2,3-deoxyribose 5'-phosphate)-DNA + a 5'-end 5'-phospho-2'-deoxyribonucleoside-DNA + H(+)</text>
        <dbReference type="Rhea" id="RHEA:66592"/>
        <dbReference type="Rhea" id="RHEA-COMP:13180"/>
        <dbReference type="Rhea" id="RHEA-COMP:16897"/>
        <dbReference type="Rhea" id="RHEA-COMP:17067"/>
        <dbReference type="ChEBI" id="CHEBI:15378"/>
        <dbReference type="ChEBI" id="CHEBI:136412"/>
        <dbReference type="ChEBI" id="CHEBI:157695"/>
        <dbReference type="ChEBI" id="CHEBI:167181"/>
        <dbReference type="EC" id="4.2.99.18"/>
    </reaction>
</comment>
<dbReference type="SUPFAM" id="SSF48150">
    <property type="entry name" value="DNA-glycosylase"/>
    <property type="match status" value="1"/>
</dbReference>
<keyword evidence="13" id="KW-1185">Reference proteome</keyword>
<keyword evidence="8 10" id="KW-0234">DNA repair</keyword>
<keyword evidence="12" id="KW-0255">Endonuclease</keyword>
<evidence type="ECO:0000313" key="12">
    <source>
        <dbReference type="EMBL" id="MDZ5473223.1"/>
    </source>
</evidence>
<keyword evidence="7 10" id="KW-0411">Iron-sulfur</keyword>
<keyword evidence="2 10" id="KW-0004">4Fe-4S</keyword>
<dbReference type="RefSeq" id="WP_322447522.1">
    <property type="nucleotide sequence ID" value="NZ_JAXOFX010000011.1"/>
</dbReference>
<evidence type="ECO:0000256" key="7">
    <source>
        <dbReference type="ARBA" id="ARBA00023014"/>
    </source>
</evidence>
<evidence type="ECO:0000256" key="2">
    <source>
        <dbReference type="ARBA" id="ARBA00022485"/>
    </source>
</evidence>
<feature type="binding site" evidence="10">
    <location>
        <position position="196"/>
    </location>
    <ligand>
        <name>[4Fe-4S] cluster</name>
        <dbReference type="ChEBI" id="CHEBI:49883"/>
    </ligand>
</feature>
<dbReference type="PIRSF" id="PIRSF001435">
    <property type="entry name" value="Nth"/>
    <property type="match status" value="1"/>
</dbReference>
<dbReference type="NCBIfam" id="TIGR01083">
    <property type="entry name" value="nth"/>
    <property type="match status" value="1"/>
</dbReference>
<dbReference type="GO" id="GO:0004519">
    <property type="term" value="F:endonuclease activity"/>
    <property type="evidence" value="ECO:0007669"/>
    <property type="project" value="UniProtKB-KW"/>
</dbReference>
<dbReference type="InterPro" id="IPR023170">
    <property type="entry name" value="HhH_base_excis_C"/>
</dbReference>
<comment type="cofactor">
    <cofactor evidence="10">
        <name>[4Fe-4S] cluster</name>
        <dbReference type="ChEBI" id="CHEBI:49883"/>
    </cofactor>
    <text evidence="10">Binds 1 [4Fe-4S] cluster.</text>
</comment>
<accession>A0ABU5J1D0</accession>
<evidence type="ECO:0000256" key="10">
    <source>
        <dbReference type="HAMAP-Rule" id="MF_00942"/>
    </source>
</evidence>
<evidence type="ECO:0000256" key="4">
    <source>
        <dbReference type="ARBA" id="ARBA00022763"/>
    </source>
</evidence>
<keyword evidence="10" id="KW-0238">DNA-binding</keyword>
<keyword evidence="10" id="KW-0456">Lyase</keyword>
<sequence>MLNKEQVRFCLDTMGEMFPDAHCELVHSNPFELVIAVALSAQCTDALVNKVTKNLFQKYKTPEDYLNVSIEELQNDIRSIGLYRNKAKNIQKLCELLINEYNGVVPKDRDELTKLPGVGRKTANVVVSVAYNIPAIAVDTHVERISKRLAFCRWKDSVLEVEKALMRKVPEDEWSVTHHRLIFFGRYHCKAQNPQCEICPLLDLCREGKKRMKGKSKND</sequence>
<comment type="function">
    <text evidence="10">DNA repair enzyme that has both DNA N-glycosylase activity and AP-lyase activity. The DNA N-glycosylase activity releases various damaged pyrimidines from DNA by cleaving the N-glycosidic bond, leaving an AP (apurinic/apyrimidinic) site. The AP-lyase activity cleaves the phosphodiester bond 3' to the AP site by a beta-elimination, leaving a 3'-terminal unsaturated sugar and a product with a terminal 5'-phosphate.</text>
</comment>
<keyword evidence="4 10" id="KW-0227">DNA damage</keyword>
<reference evidence="12 13" key="1">
    <citation type="submission" date="2023-11" db="EMBL/GenBank/DDBJ databases">
        <title>Bacillus jintuensis, isolated from a mudflat on the Beibu Gulf coast.</title>
        <authorList>
            <person name="Li M."/>
        </authorList>
    </citation>
    <scope>NUCLEOTIDE SEQUENCE [LARGE SCALE GENOMIC DNA]</scope>
    <source>
        <strain evidence="12 13">31A1R</strain>
    </source>
</reference>
<dbReference type="Pfam" id="PF10576">
    <property type="entry name" value="EndIII_4Fe-2S"/>
    <property type="match status" value="1"/>
</dbReference>
<evidence type="ECO:0000256" key="9">
    <source>
        <dbReference type="ARBA" id="ARBA00023295"/>
    </source>
</evidence>
<evidence type="ECO:0000313" key="13">
    <source>
        <dbReference type="Proteomes" id="UP001290455"/>
    </source>
</evidence>
<proteinExistence type="inferred from homology"/>
<dbReference type="Pfam" id="PF00730">
    <property type="entry name" value="HhH-GPD"/>
    <property type="match status" value="1"/>
</dbReference>
<dbReference type="SMART" id="SM00478">
    <property type="entry name" value="ENDO3c"/>
    <property type="match status" value="1"/>
</dbReference>
<dbReference type="EMBL" id="JAXOFX010000011">
    <property type="protein sequence ID" value="MDZ5473223.1"/>
    <property type="molecule type" value="Genomic_DNA"/>
</dbReference>
<evidence type="ECO:0000256" key="3">
    <source>
        <dbReference type="ARBA" id="ARBA00022723"/>
    </source>
</evidence>
<keyword evidence="6 10" id="KW-0408">Iron</keyword>
<keyword evidence="12" id="KW-0540">Nuclease</keyword>
<comment type="caution">
    <text evidence="12">The sequence shown here is derived from an EMBL/GenBank/DDBJ whole genome shotgun (WGS) entry which is preliminary data.</text>
</comment>
<evidence type="ECO:0000259" key="11">
    <source>
        <dbReference type="SMART" id="SM00478"/>
    </source>
</evidence>
<dbReference type="InterPro" id="IPR005759">
    <property type="entry name" value="Nth"/>
</dbReference>
<dbReference type="Gene3D" id="1.10.1670.10">
    <property type="entry name" value="Helix-hairpin-Helix base-excision DNA repair enzymes (C-terminal)"/>
    <property type="match status" value="1"/>
</dbReference>
<dbReference type="PANTHER" id="PTHR10359">
    <property type="entry name" value="A/G-SPECIFIC ADENINE GLYCOSYLASE/ENDONUCLEASE III"/>
    <property type="match status" value="1"/>
</dbReference>
<dbReference type="PANTHER" id="PTHR10359:SF18">
    <property type="entry name" value="ENDONUCLEASE III"/>
    <property type="match status" value="1"/>
</dbReference>
<evidence type="ECO:0000256" key="8">
    <source>
        <dbReference type="ARBA" id="ARBA00023204"/>
    </source>
</evidence>
<dbReference type="Proteomes" id="UP001290455">
    <property type="component" value="Unassembled WGS sequence"/>
</dbReference>
<dbReference type="Gene3D" id="1.10.340.30">
    <property type="entry name" value="Hypothetical protein, domain 2"/>
    <property type="match status" value="1"/>
</dbReference>
<evidence type="ECO:0000256" key="5">
    <source>
        <dbReference type="ARBA" id="ARBA00022801"/>
    </source>
</evidence>
<dbReference type="EC" id="4.2.99.18" evidence="10"/>
<dbReference type="Pfam" id="PF00633">
    <property type="entry name" value="HHH"/>
    <property type="match status" value="1"/>
</dbReference>
<evidence type="ECO:0000256" key="6">
    <source>
        <dbReference type="ARBA" id="ARBA00023004"/>
    </source>
</evidence>
<dbReference type="InterPro" id="IPR003651">
    <property type="entry name" value="Endonuclease3_FeS-loop_motif"/>
</dbReference>